<organism evidence="1 2">
    <name type="scientific">Candidatus Mediterraneibacter stercoravium</name>
    <dbReference type="NCBI Taxonomy" id="2838685"/>
    <lineage>
        <taxon>Bacteria</taxon>
        <taxon>Bacillati</taxon>
        <taxon>Bacillota</taxon>
        <taxon>Clostridia</taxon>
        <taxon>Lachnospirales</taxon>
        <taxon>Lachnospiraceae</taxon>
        <taxon>Mediterraneibacter</taxon>
    </lineage>
</organism>
<protein>
    <submittedName>
        <fullName evidence="1">Uncharacterized protein</fullName>
    </submittedName>
</protein>
<reference evidence="1" key="1">
    <citation type="journal article" date="2021" name="PeerJ">
        <title>Extensive microbial diversity within the chicken gut microbiome revealed by metagenomics and culture.</title>
        <authorList>
            <person name="Gilroy R."/>
            <person name="Ravi A."/>
            <person name="Getino M."/>
            <person name="Pursley I."/>
            <person name="Horton D.L."/>
            <person name="Alikhan N.F."/>
            <person name="Baker D."/>
            <person name="Gharbi K."/>
            <person name="Hall N."/>
            <person name="Watson M."/>
            <person name="Adriaenssens E.M."/>
            <person name="Foster-Nyarko E."/>
            <person name="Jarju S."/>
            <person name="Secka A."/>
            <person name="Antonio M."/>
            <person name="Oren A."/>
            <person name="Chaudhuri R.R."/>
            <person name="La Ragione R."/>
            <person name="Hildebrand F."/>
            <person name="Pallen M.J."/>
        </authorList>
    </citation>
    <scope>NUCLEOTIDE SEQUENCE</scope>
    <source>
        <strain evidence="1">CHK196-3914</strain>
    </source>
</reference>
<proteinExistence type="predicted"/>
<evidence type="ECO:0000313" key="2">
    <source>
        <dbReference type="Proteomes" id="UP000824116"/>
    </source>
</evidence>
<reference evidence="1" key="2">
    <citation type="submission" date="2021-04" db="EMBL/GenBank/DDBJ databases">
        <authorList>
            <person name="Gilroy R."/>
        </authorList>
    </citation>
    <scope>NUCLEOTIDE SEQUENCE</scope>
    <source>
        <strain evidence="1">CHK196-3914</strain>
    </source>
</reference>
<accession>A0A9D2G8R7</accession>
<dbReference type="Proteomes" id="UP000824116">
    <property type="component" value="Unassembled WGS sequence"/>
</dbReference>
<gene>
    <name evidence="1" type="ORF">H9723_04575</name>
</gene>
<sequence length="138" mass="16567">MIEFEYMNYIVELMFGEEMTEELFCRRFAALRELRGIIAGYEKEGFCKDLLETIFCKKADFIMEAESEEDMEEILKLSCPEYRNGEFHIDSRFHVEEEEMLMWSYLSSHQFIYTEGAKRYEALYDKYMGEKEEEAKAA</sequence>
<dbReference type="EMBL" id="DXAY01000107">
    <property type="protein sequence ID" value="HIZ74505.1"/>
    <property type="molecule type" value="Genomic_DNA"/>
</dbReference>
<comment type="caution">
    <text evidence="1">The sequence shown here is derived from an EMBL/GenBank/DDBJ whole genome shotgun (WGS) entry which is preliminary data.</text>
</comment>
<dbReference type="AlphaFoldDB" id="A0A9D2G8R7"/>
<name>A0A9D2G8R7_9FIRM</name>
<evidence type="ECO:0000313" key="1">
    <source>
        <dbReference type="EMBL" id="HIZ74505.1"/>
    </source>
</evidence>